<comment type="similarity">
    <text evidence="2 10">Belongs to the glucose-1-phosphate thymidylyltransferase family.</text>
</comment>
<name>A0A249KUR7_9ACTN</name>
<dbReference type="InterPro" id="IPR029044">
    <property type="entry name" value="Nucleotide-diphossugar_trans"/>
</dbReference>
<evidence type="ECO:0000256" key="3">
    <source>
        <dbReference type="ARBA" id="ARBA00012461"/>
    </source>
</evidence>
<evidence type="ECO:0000313" key="12">
    <source>
        <dbReference type="EMBL" id="ASY20494.1"/>
    </source>
</evidence>
<dbReference type="InterPro" id="IPR005835">
    <property type="entry name" value="NTP_transferase_dom"/>
</dbReference>
<comment type="cofactor">
    <cofactor evidence="1">
        <name>Mg(2+)</name>
        <dbReference type="ChEBI" id="CHEBI:18420"/>
    </cofactor>
</comment>
<gene>
    <name evidence="12" type="ORF">A7sIIA15_06600</name>
</gene>
<dbReference type="KEGG" id="pvn:A7sIIA15_06600"/>
<accession>A0A249KUR7</accession>
<feature type="domain" description="Nucleotidyl transferase" evidence="11">
    <location>
        <begin position="2"/>
        <end position="236"/>
    </location>
</feature>
<dbReference type="InterPro" id="IPR005907">
    <property type="entry name" value="G1P_thy_trans_s"/>
</dbReference>
<proteinExistence type="inferred from homology"/>
<dbReference type="EC" id="2.7.7.24" evidence="3 10"/>
<evidence type="ECO:0000313" key="13">
    <source>
        <dbReference type="Proteomes" id="UP000217186"/>
    </source>
</evidence>
<dbReference type="Pfam" id="PF00483">
    <property type="entry name" value="NTP_transferase"/>
    <property type="match status" value="1"/>
</dbReference>
<protein>
    <recommendedName>
        <fullName evidence="4 10">Glucose-1-phosphate thymidylyltransferase</fullName>
        <ecNumber evidence="3 10">2.7.7.24</ecNumber>
    </recommendedName>
</protein>
<dbReference type="GO" id="GO:0046872">
    <property type="term" value="F:metal ion binding"/>
    <property type="evidence" value="ECO:0007669"/>
    <property type="project" value="UniProtKB-KW"/>
</dbReference>
<reference evidence="12 13" key="1">
    <citation type="submission" date="2016-07" db="EMBL/GenBank/DDBJ databases">
        <title>High microdiversification within the ubiquitous acI lineage of Actinobacteria.</title>
        <authorList>
            <person name="Neuenschwander S.M."/>
            <person name="Salcher M."/>
            <person name="Ghai R."/>
            <person name="Pernthaler J."/>
        </authorList>
    </citation>
    <scope>NUCLEOTIDE SEQUENCE [LARGE SCALE GENOMIC DNA]</scope>
    <source>
        <strain evidence="12">MMS-IIA-15</strain>
    </source>
</reference>
<evidence type="ECO:0000256" key="4">
    <source>
        <dbReference type="ARBA" id="ARBA00017654"/>
    </source>
</evidence>
<dbReference type="GO" id="GO:0000271">
    <property type="term" value="P:polysaccharide biosynthetic process"/>
    <property type="evidence" value="ECO:0007669"/>
    <property type="project" value="UniProtKB-ARBA"/>
</dbReference>
<dbReference type="PANTHER" id="PTHR43532:SF1">
    <property type="entry name" value="GLUCOSE-1-PHOSPHATE THYMIDYLYLTRANSFERASE 1"/>
    <property type="match status" value="1"/>
</dbReference>
<dbReference type="EMBL" id="CP016776">
    <property type="protein sequence ID" value="ASY20494.1"/>
    <property type="molecule type" value="Genomic_DNA"/>
</dbReference>
<dbReference type="NCBIfam" id="TIGR01207">
    <property type="entry name" value="rmlA"/>
    <property type="match status" value="1"/>
</dbReference>
<comment type="catalytic activity">
    <reaction evidence="9 10">
        <text>dTTP + alpha-D-glucose 1-phosphate + H(+) = dTDP-alpha-D-glucose + diphosphate</text>
        <dbReference type="Rhea" id="RHEA:15225"/>
        <dbReference type="ChEBI" id="CHEBI:15378"/>
        <dbReference type="ChEBI" id="CHEBI:33019"/>
        <dbReference type="ChEBI" id="CHEBI:37568"/>
        <dbReference type="ChEBI" id="CHEBI:57477"/>
        <dbReference type="ChEBI" id="CHEBI:58601"/>
        <dbReference type="EC" id="2.7.7.24"/>
    </reaction>
</comment>
<keyword evidence="13" id="KW-1185">Reference proteome</keyword>
<evidence type="ECO:0000256" key="7">
    <source>
        <dbReference type="ARBA" id="ARBA00022723"/>
    </source>
</evidence>
<organism evidence="12 13">
    <name type="scientific">Candidatus Planktophila vernalis</name>
    <dbReference type="NCBI Taxonomy" id="1884907"/>
    <lineage>
        <taxon>Bacteria</taxon>
        <taxon>Bacillati</taxon>
        <taxon>Actinomycetota</taxon>
        <taxon>Actinomycetes</taxon>
        <taxon>Candidatus Nanopelagicales</taxon>
        <taxon>Candidatus Nanopelagicaceae</taxon>
        <taxon>Candidatus Planktophila</taxon>
    </lineage>
</organism>
<evidence type="ECO:0000256" key="6">
    <source>
        <dbReference type="ARBA" id="ARBA00022695"/>
    </source>
</evidence>
<comment type="function">
    <text evidence="10">Catalyzes the formation of dTDP-glucose, from dTTP and glucose 1-phosphate, as well as its pyrophosphorolysis.</text>
</comment>
<keyword evidence="6 10" id="KW-0548">Nucleotidyltransferase</keyword>
<evidence type="ECO:0000259" key="11">
    <source>
        <dbReference type="Pfam" id="PF00483"/>
    </source>
</evidence>
<dbReference type="PANTHER" id="PTHR43532">
    <property type="entry name" value="GLUCOSE-1-PHOSPHATE THYMIDYLYLTRANSFERASE"/>
    <property type="match status" value="1"/>
</dbReference>
<dbReference type="GO" id="GO:0008879">
    <property type="term" value="F:glucose-1-phosphate thymidylyltransferase activity"/>
    <property type="evidence" value="ECO:0007669"/>
    <property type="project" value="UniProtKB-EC"/>
</dbReference>
<dbReference type="SUPFAM" id="SSF53448">
    <property type="entry name" value="Nucleotide-diphospho-sugar transferases"/>
    <property type="match status" value="1"/>
</dbReference>
<evidence type="ECO:0000256" key="1">
    <source>
        <dbReference type="ARBA" id="ARBA00001946"/>
    </source>
</evidence>
<dbReference type="OrthoDB" id="9801810at2"/>
<sequence>MKGIVLAGGTGSRLWPITLGTNKHLLPVYDKPMIHYPIATIMAAGIREILIVSNPSDLDSYKKLLGDGSEIGVQFHFAIQENPRGIAECFIIAEKFLQGSPVCLILGDNIFHGSGLGRQLMENTEIDGAQIFAYGVSNPSDYGVIEFSDEGVPISIEEKPLEPKSNFAIPGLYFFDNSVIEIAKNLKPSPRGELEITDVIRNYMDNSKLHVSILPRGTAWLDTGSIQNLHDASSYIKVIEERQGSKVGCIEEVSWRLGWIEDSNLESIADRYANSPYGNYLRHLPRSREFGNDLK</sequence>
<evidence type="ECO:0000256" key="5">
    <source>
        <dbReference type="ARBA" id="ARBA00022679"/>
    </source>
</evidence>
<dbReference type="RefSeq" id="WP_095686341.1">
    <property type="nucleotide sequence ID" value="NZ_CP016776.1"/>
</dbReference>
<dbReference type="AlphaFoldDB" id="A0A249KUR7"/>
<evidence type="ECO:0000256" key="2">
    <source>
        <dbReference type="ARBA" id="ARBA00010480"/>
    </source>
</evidence>
<evidence type="ECO:0000256" key="8">
    <source>
        <dbReference type="ARBA" id="ARBA00022842"/>
    </source>
</evidence>
<keyword evidence="8 10" id="KW-0460">Magnesium</keyword>
<evidence type="ECO:0000256" key="9">
    <source>
        <dbReference type="ARBA" id="ARBA00049336"/>
    </source>
</evidence>
<dbReference type="Proteomes" id="UP000217186">
    <property type="component" value="Chromosome"/>
</dbReference>
<dbReference type="FunFam" id="3.90.550.10:FF:000023">
    <property type="entry name" value="Glucose-1-phosphate thymidylyltransferase"/>
    <property type="match status" value="1"/>
</dbReference>
<keyword evidence="5 10" id="KW-0808">Transferase</keyword>
<dbReference type="Gene3D" id="3.90.550.10">
    <property type="entry name" value="Spore Coat Polysaccharide Biosynthesis Protein SpsA, Chain A"/>
    <property type="match status" value="1"/>
</dbReference>
<keyword evidence="7 10" id="KW-0479">Metal-binding</keyword>
<dbReference type="GO" id="GO:0019318">
    <property type="term" value="P:hexose metabolic process"/>
    <property type="evidence" value="ECO:0007669"/>
    <property type="project" value="UniProtKB-ARBA"/>
</dbReference>
<evidence type="ECO:0000256" key="10">
    <source>
        <dbReference type="RuleBase" id="RU003706"/>
    </source>
</evidence>